<evidence type="ECO:0000313" key="2">
    <source>
        <dbReference type="RefSeq" id="XP_011012997.1"/>
    </source>
</evidence>
<accession>A0AAJ6TLG1</accession>
<gene>
    <name evidence="2" type="primary">LOC105117134</name>
</gene>
<keyword evidence="1" id="KW-1185">Reference proteome</keyword>
<dbReference type="KEGG" id="peu:105117134"/>
<sequence>MVSSVLISNLPLHFPEIPHWYFKGRLEELSTIMDGMFNGNDDDSLDKDDMDLDGKGKMLHGNSAMDIDECYLRGKFAENNKLVKSIGMVARYLGSLGFTSTTESTYASAILLLLKAKEWIMVISSVYEHFHFFFPIKFLHQGCSALDLFIVW</sequence>
<dbReference type="Proteomes" id="UP000694918">
    <property type="component" value="Unplaced"/>
</dbReference>
<name>A0AAJ6TLG1_POPEU</name>
<proteinExistence type="predicted"/>
<evidence type="ECO:0000313" key="1">
    <source>
        <dbReference type="Proteomes" id="UP000694918"/>
    </source>
</evidence>
<dbReference type="AlphaFoldDB" id="A0AAJ6TLG1"/>
<protein>
    <submittedName>
        <fullName evidence="2">Anaphase-promoting complex subunit 2-like isoform X1</fullName>
    </submittedName>
</protein>
<organism evidence="1 2">
    <name type="scientific">Populus euphratica</name>
    <name type="common">Euphrates poplar</name>
    <dbReference type="NCBI Taxonomy" id="75702"/>
    <lineage>
        <taxon>Eukaryota</taxon>
        <taxon>Viridiplantae</taxon>
        <taxon>Streptophyta</taxon>
        <taxon>Embryophyta</taxon>
        <taxon>Tracheophyta</taxon>
        <taxon>Spermatophyta</taxon>
        <taxon>Magnoliopsida</taxon>
        <taxon>eudicotyledons</taxon>
        <taxon>Gunneridae</taxon>
        <taxon>Pentapetalae</taxon>
        <taxon>rosids</taxon>
        <taxon>fabids</taxon>
        <taxon>Malpighiales</taxon>
        <taxon>Salicaceae</taxon>
        <taxon>Saliceae</taxon>
        <taxon>Populus</taxon>
    </lineage>
</organism>
<reference evidence="2" key="1">
    <citation type="submission" date="2025-08" db="UniProtKB">
        <authorList>
            <consortium name="RefSeq"/>
        </authorList>
    </citation>
    <scope>IDENTIFICATION</scope>
</reference>
<dbReference type="RefSeq" id="XP_011012997.1">
    <property type="nucleotide sequence ID" value="XM_011014695.1"/>
</dbReference>
<dbReference type="GeneID" id="105117134"/>